<dbReference type="InterPro" id="IPR027417">
    <property type="entry name" value="P-loop_NTPase"/>
</dbReference>
<keyword evidence="9" id="KW-0408">Iron</keyword>
<dbReference type="GO" id="GO:0005634">
    <property type="term" value="C:nucleus"/>
    <property type="evidence" value="ECO:0007669"/>
    <property type="project" value="UniProtKB-SubCell"/>
</dbReference>
<keyword evidence="11" id="KW-0413">Isomerase</keyword>
<evidence type="ECO:0000256" key="9">
    <source>
        <dbReference type="ARBA" id="ARBA00023004"/>
    </source>
</evidence>
<keyword evidence="10" id="KW-0411">Iron-sulfur</keyword>
<evidence type="ECO:0000256" key="6">
    <source>
        <dbReference type="ARBA" id="ARBA00022801"/>
    </source>
</evidence>
<evidence type="ECO:0000256" key="4">
    <source>
        <dbReference type="ARBA" id="ARBA00022723"/>
    </source>
</evidence>
<gene>
    <name evidence="15" type="primary">DDX11</name>
    <name evidence="15" type="synonym">ddx11</name>
</gene>
<accession>A0A674BPW5</accession>
<keyword evidence="4" id="KW-0479">Metal-binding</keyword>
<evidence type="ECO:0000313" key="15">
    <source>
        <dbReference type="Ensembl" id="ENSSTUP00000073071.1"/>
    </source>
</evidence>
<evidence type="ECO:0000259" key="14">
    <source>
        <dbReference type="PROSITE" id="PS51193"/>
    </source>
</evidence>
<dbReference type="Gene3D" id="3.40.50.300">
    <property type="entry name" value="P-loop containing nucleotide triphosphate hydrolases"/>
    <property type="match status" value="2"/>
</dbReference>
<dbReference type="CDD" id="cd18788">
    <property type="entry name" value="SF2_C_XPD"/>
    <property type="match status" value="1"/>
</dbReference>
<dbReference type="InterPro" id="IPR045028">
    <property type="entry name" value="DinG/Rad3-like"/>
</dbReference>
<evidence type="ECO:0000256" key="1">
    <source>
        <dbReference type="ARBA" id="ARBA00001966"/>
    </source>
</evidence>
<keyword evidence="6" id="KW-0378">Hydrolase</keyword>
<dbReference type="Proteomes" id="UP000472277">
    <property type="component" value="Chromosome 7"/>
</dbReference>
<dbReference type="SMART" id="SM00488">
    <property type="entry name" value="DEXDc2"/>
    <property type="match status" value="1"/>
</dbReference>
<protein>
    <submittedName>
        <fullName evidence="15">DEAD/H (Asp-Glu-Ala-Asp/His) box helicase 11</fullName>
    </submittedName>
</protein>
<evidence type="ECO:0000256" key="7">
    <source>
        <dbReference type="ARBA" id="ARBA00022806"/>
    </source>
</evidence>
<feature type="compositionally biased region" description="Low complexity" evidence="13">
    <location>
        <begin position="79"/>
        <end position="99"/>
    </location>
</feature>
<dbReference type="GO" id="GO:0046872">
    <property type="term" value="F:metal ion binding"/>
    <property type="evidence" value="ECO:0007669"/>
    <property type="project" value="UniProtKB-KW"/>
</dbReference>
<dbReference type="PANTHER" id="PTHR11472:SF41">
    <property type="entry name" value="ATP-DEPENDENT DNA HELICASE DDX11-RELATED"/>
    <property type="match status" value="1"/>
</dbReference>
<proteinExistence type="inferred from homology"/>
<dbReference type="GO" id="GO:0016818">
    <property type="term" value="F:hydrolase activity, acting on acid anhydrides, in phosphorus-containing anhydrides"/>
    <property type="evidence" value="ECO:0007669"/>
    <property type="project" value="InterPro"/>
</dbReference>
<dbReference type="Pfam" id="PF06733">
    <property type="entry name" value="DEAD_2"/>
    <property type="match status" value="1"/>
</dbReference>
<dbReference type="GO" id="GO:0034085">
    <property type="term" value="P:establishment of sister chromatid cohesion"/>
    <property type="evidence" value="ECO:0007669"/>
    <property type="project" value="TreeGrafter"/>
</dbReference>
<dbReference type="GO" id="GO:0006139">
    <property type="term" value="P:nucleobase-containing compound metabolic process"/>
    <property type="evidence" value="ECO:0007669"/>
    <property type="project" value="InterPro"/>
</dbReference>
<evidence type="ECO:0000256" key="8">
    <source>
        <dbReference type="ARBA" id="ARBA00022840"/>
    </source>
</evidence>
<evidence type="ECO:0000256" key="5">
    <source>
        <dbReference type="ARBA" id="ARBA00022741"/>
    </source>
</evidence>
<dbReference type="InterPro" id="IPR010614">
    <property type="entry name" value="RAD3-like_helicase_DEAD"/>
</dbReference>
<evidence type="ECO:0000256" key="13">
    <source>
        <dbReference type="SAM" id="MobiDB-lite"/>
    </source>
</evidence>
<dbReference type="PANTHER" id="PTHR11472">
    <property type="entry name" value="DNA REPAIR DEAD HELICASE RAD3/XP-D SUBFAMILY MEMBER"/>
    <property type="match status" value="1"/>
</dbReference>
<dbReference type="SMART" id="SM00491">
    <property type="entry name" value="HELICc2"/>
    <property type="match status" value="1"/>
</dbReference>
<dbReference type="InterPro" id="IPR006555">
    <property type="entry name" value="ATP-dep_Helicase_C"/>
</dbReference>
<dbReference type="GeneTree" id="ENSGT00950000182970"/>
<reference evidence="15" key="1">
    <citation type="submission" date="2025-08" db="UniProtKB">
        <authorList>
            <consortium name="Ensembl"/>
        </authorList>
    </citation>
    <scope>IDENTIFICATION</scope>
</reference>
<evidence type="ECO:0000256" key="11">
    <source>
        <dbReference type="ARBA" id="ARBA00023235"/>
    </source>
</evidence>
<dbReference type="GO" id="GO:0005524">
    <property type="term" value="F:ATP binding"/>
    <property type="evidence" value="ECO:0007669"/>
    <property type="project" value="UniProtKB-KW"/>
</dbReference>
<dbReference type="PROSITE" id="PS51193">
    <property type="entry name" value="HELICASE_ATP_BIND_2"/>
    <property type="match status" value="1"/>
</dbReference>
<organism evidence="15 16">
    <name type="scientific">Salmo trutta</name>
    <name type="common">Brown trout</name>
    <dbReference type="NCBI Taxonomy" id="8032"/>
    <lineage>
        <taxon>Eukaryota</taxon>
        <taxon>Metazoa</taxon>
        <taxon>Chordata</taxon>
        <taxon>Craniata</taxon>
        <taxon>Vertebrata</taxon>
        <taxon>Euteleostomi</taxon>
        <taxon>Actinopterygii</taxon>
        <taxon>Neopterygii</taxon>
        <taxon>Teleostei</taxon>
        <taxon>Protacanthopterygii</taxon>
        <taxon>Salmoniformes</taxon>
        <taxon>Salmonidae</taxon>
        <taxon>Salmoninae</taxon>
        <taxon>Salmo</taxon>
    </lineage>
</organism>
<feature type="region of interest" description="Disordered" evidence="13">
    <location>
        <begin position="68"/>
        <end position="101"/>
    </location>
</feature>
<keyword evidence="5" id="KW-0547">Nucleotide-binding</keyword>
<sequence length="775" mass="86118">LANAGAPHFPFPYKPYPIQEQFMQALYGALEHGKVGIFESPTGTGKSLSLICGALSWLRDHEEKRRQEADRLLQGDGGTSLSISSSLSTTTSSTPPSSSAEPDWITDFVQKKAERDFVSKLKVVEYKCVYVYRVFQFDNIMTTLPQLDRFCGGDDEDDLVEEHVTKIYYCSRTHSQLAQFIHEVQKSPFSPDISLVPLGSRQNMCVNEEVRRLGSVQRINDRCMEMQKNKHDQRPKEVEGGKRKRGVSKAVCPYVGAQGLQTLRDAVLGAVRDIEQLLSLARETRSCPYYATRLAIPPAQLVVLPYQTVLHEGTRRASGVQLKGQVLIIDEAHNLSDVLSCIHSSELTGAQLCRAHSQLAQYSERYRSRLKAKNLMYIKQILFVVEGLVRVLGGKLTFPSLCLPATELLTINNFLFKAQIDNINLFKVTTTTTRSQPQPTDCLTETLSLFPSLSPVESPSGQQGAAEDRELAASPMMQVEGFFMALTNTNTDGRVVLQTQGSVAVSSMKFLLLNPAVHFSQVLKDCRAVIFAGGTMQPVSDFKQELLFSAGVEAERIIEFSCGHVIPPENILPIVLCSGPSGQELEFTFQNRDTPRMMEETGRVLSNLCNVVPGGVVCFFPSYDYSRRILEHWEASGVLARLSSKKKIFQEPKKANQVEKVLNEFSRTIQRCAVDGGTLSGALLFSVVGGKMSEGINFSDDLGRCIVMVGMPYPNIKSPELKEKMAYLDKNLDTLCALNTFHSTAENPPTCRKPSHSQGVFVQWGFQYIYVKPSL</sequence>
<dbReference type="GO" id="GO:0003678">
    <property type="term" value="F:DNA helicase activity"/>
    <property type="evidence" value="ECO:0007669"/>
    <property type="project" value="InterPro"/>
</dbReference>
<keyword evidence="8" id="KW-0067">ATP-binding</keyword>
<evidence type="ECO:0000313" key="16">
    <source>
        <dbReference type="Proteomes" id="UP000472277"/>
    </source>
</evidence>
<dbReference type="AlphaFoldDB" id="A0A674BPW5"/>
<keyword evidence="12" id="KW-0539">Nucleus</keyword>
<reference evidence="15" key="2">
    <citation type="submission" date="2025-09" db="UniProtKB">
        <authorList>
            <consortium name="Ensembl"/>
        </authorList>
    </citation>
    <scope>IDENTIFICATION</scope>
</reference>
<keyword evidence="7" id="KW-0347">Helicase</keyword>
<name>A0A674BPW5_SALTR</name>
<evidence type="ECO:0000256" key="3">
    <source>
        <dbReference type="ARBA" id="ARBA00008435"/>
    </source>
</evidence>
<feature type="domain" description="Helicase ATP-binding" evidence="14">
    <location>
        <begin position="5"/>
        <end position="382"/>
    </location>
</feature>
<comment type="similarity">
    <text evidence="3">Belongs to the DEAD box helicase family. DEAH subfamily. DDX11/CHL1 sub-subfamily.</text>
</comment>
<dbReference type="SUPFAM" id="SSF52540">
    <property type="entry name" value="P-loop containing nucleoside triphosphate hydrolases"/>
    <property type="match status" value="1"/>
</dbReference>
<evidence type="ECO:0000256" key="10">
    <source>
        <dbReference type="ARBA" id="ARBA00023014"/>
    </source>
</evidence>
<dbReference type="FunFam" id="3.40.50.300:FF:002969">
    <property type="entry name" value="Putative ATP-dependent DNA helicase DDX11"/>
    <property type="match status" value="1"/>
</dbReference>
<keyword evidence="16" id="KW-1185">Reference proteome</keyword>
<dbReference type="GO" id="GO:0051536">
    <property type="term" value="F:iron-sulfur cluster binding"/>
    <property type="evidence" value="ECO:0007669"/>
    <property type="project" value="UniProtKB-KW"/>
</dbReference>
<dbReference type="NCBIfam" id="TIGR00604">
    <property type="entry name" value="rad3"/>
    <property type="match status" value="1"/>
</dbReference>
<dbReference type="InterPro" id="IPR013020">
    <property type="entry name" value="Rad3/Chl1-like"/>
</dbReference>
<dbReference type="Pfam" id="PF13307">
    <property type="entry name" value="Helicase_C_2"/>
    <property type="match status" value="1"/>
</dbReference>
<dbReference type="GO" id="GO:0003677">
    <property type="term" value="F:DNA binding"/>
    <property type="evidence" value="ECO:0007669"/>
    <property type="project" value="InterPro"/>
</dbReference>
<dbReference type="InterPro" id="IPR014013">
    <property type="entry name" value="Helic_SF1/SF2_ATP-bd_DinG/Rad3"/>
</dbReference>
<comment type="cofactor">
    <cofactor evidence="1">
        <name>[4Fe-4S] cluster</name>
        <dbReference type="ChEBI" id="CHEBI:49883"/>
    </cofactor>
</comment>
<dbReference type="FunFam" id="3.40.50.300:FF:000910">
    <property type="entry name" value="probable ATP-dependent DNA helicase DDX11"/>
    <property type="match status" value="1"/>
</dbReference>
<dbReference type="Ensembl" id="ENSSTUT00000077558.1">
    <property type="protein sequence ID" value="ENSSTUP00000073071.1"/>
    <property type="gene ID" value="ENSSTUG00000031226.1"/>
</dbReference>
<evidence type="ECO:0000256" key="2">
    <source>
        <dbReference type="ARBA" id="ARBA00004123"/>
    </source>
</evidence>
<comment type="subcellular location">
    <subcellularLocation>
        <location evidence="2">Nucleus</location>
    </subcellularLocation>
</comment>
<evidence type="ECO:0000256" key="12">
    <source>
        <dbReference type="ARBA" id="ARBA00023242"/>
    </source>
</evidence>
<dbReference type="InterPro" id="IPR006554">
    <property type="entry name" value="Helicase-like_DEXD_c2"/>
</dbReference>